<dbReference type="AlphaFoldDB" id="A0A8C3TB47"/>
<dbReference type="Ensembl" id="ENSCSRT00000026939.1">
    <property type="protein sequence ID" value="ENSCSRP00000025856.1"/>
    <property type="gene ID" value="ENSCSRG00000019284.1"/>
</dbReference>
<reference evidence="1" key="1">
    <citation type="submission" date="2025-08" db="UniProtKB">
        <authorList>
            <consortium name="Ensembl"/>
        </authorList>
    </citation>
    <scope>IDENTIFICATION</scope>
</reference>
<keyword evidence="2" id="KW-1185">Reference proteome</keyword>
<protein>
    <submittedName>
        <fullName evidence="1">Uncharacterized protein</fullName>
    </submittedName>
</protein>
<proteinExistence type="predicted"/>
<dbReference type="Gene3D" id="3.100.10.10">
    <property type="match status" value="1"/>
</dbReference>
<sequence>LNSFSWHSTTILGASFTRFMGKLGPRHLSSLLLPLPKLVDQCSPTRLNYSENYAVESSITDECLSYYKDLCKAKLSQLPIIMKAKLFSGRVEKIK</sequence>
<accession>A0A8C3TB47</accession>
<evidence type="ECO:0000313" key="2">
    <source>
        <dbReference type="Proteomes" id="UP000694403"/>
    </source>
</evidence>
<reference evidence="1" key="2">
    <citation type="submission" date="2025-09" db="UniProtKB">
        <authorList>
            <consortium name="Ensembl"/>
        </authorList>
    </citation>
    <scope>IDENTIFICATION</scope>
</reference>
<dbReference type="Proteomes" id="UP000694403">
    <property type="component" value="Unplaced"/>
</dbReference>
<organism evidence="1 2">
    <name type="scientific">Chelydra serpentina</name>
    <name type="common">Snapping turtle</name>
    <name type="synonym">Testudo serpentina</name>
    <dbReference type="NCBI Taxonomy" id="8475"/>
    <lineage>
        <taxon>Eukaryota</taxon>
        <taxon>Metazoa</taxon>
        <taxon>Chordata</taxon>
        <taxon>Craniata</taxon>
        <taxon>Vertebrata</taxon>
        <taxon>Euteleostomi</taxon>
        <taxon>Archelosauria</taxon>
        <taxon>Testudinata</taxon>
        <taxon>Testudines</taxon>
        <taxon>Cryptodira</taxon>
        <taxon>Durocryptodira</taxon>
        <taxon>Americhelydia</taxon>
        <taxon>Chelydroidea</taxon>
        <taxon>Chelydridae</taxon>
        <taxon>Chelydra</taxon>
    </lineage>
</organism>
<name>A0A8C3TB47_CHESE</name>
<evidence type="ECO:0000313" key="1">
    <source>
        <dbReference type="Ensembl" id="ENSCSRP00000025856.1"/>
    </source>
</evidence>